<dbReference type="Pfam" id="PF00153">
    <property type="entry name" value="Mito_carr"/>
    <property type="match status" value="4"/>
</dbReference>
<dbReference type="GO" id="GO:0005743">
    <property type="term" value="C:mitochondrial inner membrane"/>
    <property type="evidence" value="ECO:0007669"/>
    <property type="project" value="UniProtKB-SubCell"/>
</dbReference>
<sequence>MASACHEMASVVLRPTTTLKLRTSRGSAASINGFSPHPIIQAELWPRSSRPVVCSKVRQVSVATVSMRCQGNRGTSHTNVAEVHRKMLAIAAGGMRRSCGRIQGRRGRAGSSQGQQWSGHAAVRLNTWLCLFLYHQLFGHFAYSKSEERNPRIYRYTRFTSRLTKVLSRKVVLGNSKQSEKPIKGEAIRLTSGTARLESRTSFAVPNKETRPEGGFCIRKASEGFDAFVQTERAQAPRSATAYVVHMLRLDNSGAVNSAPDNKKGHGARRDLSNGDLDMEGPQLRDVNVREKAISAAGAAFVSAVLVNPLDVAKTRLQAQAAGVDYNTVAWQQLPRHIESIGFGKVINGGRCPPVCPRIGNAGVAPLCPPACFQYKSTFDVFSKVIRQEGFFRLWRGTNAALAIAIPTVGIYLPCYDILREKLETAATESAPLLKPYAPFLAGSVARSIACIVCSPLELARTRMQARREIRGGVKPPGVVTILKGVTSTMTSASGPLQGIRLLWTGVGAQLARDVPFSAICWSTLEPLLVMVAGLLSDLPWQPKSQLCYMEYYSPLHVKCSKLLLFDYTSSIVEVAIKTRRYILQMAGPDPDASTVMCANLSAGILAGSIAAAATCPLDVAKTRRQIEQDPSKAMTTRQTLQTVWRDAGVKGLFTGVGPRVARAGPSVAIVVSFYEVVKYCLGTTALA</sequence>
<keyword evidence="13" id="KW-1185">Reference proteome</keyword>
<feature type="compositionally biased region" description="Basic and acidic residues" evidence="11">
    <location>
        <begin position="261"/>
        <end position="273"/>
    </location>
</feature>
<dbReference type="Proteomes" id="UP000077202">
    <property type="component" value="Unassembled WGS sequence"/>
</dbReference>
<dbReference type="PANTHER" id="PTHR45760:SF2">
    <property type="entry name" value="FI19922P1-RELATED"/>
    <property type="match status" value="1"/>
</dbReference>
<keyword evidence="7" id="KW-1133">Transmembrane helix</keyword>
<dbReference type="GO" id="GO:1990542">
    <property type="term" value="P:mitochondrial transmembrane transport"/>
    <property type="evidence" value="ECO:0007669"/>
    <property type="project" value="InterPro"/>
</dbReference>
<reference evidence="12" key="1">
    <citation type="submission" date="2016-03" db="EMBL/GenBank/DDBJ databases">
        <title>Mechanisms controlling the formation of the plant cell surface in tip-growing cells are functionally conserved among land plants.</title>
        <authorList>
            <person name="Honkanen S."/>
            <person name="Jones V.A."/>
            <person name="Morieri G."/>
            <person name="Champion C."/>
            <person name="Hetherington A.J."/>
            <person name="Kelly S."/>
            <person name="Saint-Marcoux D."/>
            <person name="Proust H."/>
            <person name="Prescott H."/>
            <person name="Dolan L."/>
        </authorList>
    </citation>
    <scope>NUCLEOTIDE SEQUENCE [LARGE SCALE GENOMIC DNA]</scope>
    <source>
        <tissue evidence="12">Whole gametophyte</tissue>
    </source>
</reference>
<feature type="repeat" description="Solcar" evidence="10">
    <location>
        <begin position="287"/>
        <end position="422"/>
    </location>
</feature>
<keyword evidence="6" id="KW-0999">Mitochondrion inner membrane</keyword>
<comment type="subcellular location">
    <subcellularLocation>
        <location evidence="1">Mitochondrion inner membrane</location>
        <topology evidence="1">Multi-pass membrane protein</topology>
    </subcellularLocation>
</comment>
<evidence type="ECO:0000256" key="10">
    <source>
        <dbReference type="PROSITE-ProRule" id="PRU00282"/>
    </source>
</evidence>
<evidence type="ECO:0000256" key="7">
    <source>
        <dbReference type="ARBA" id="ARBA00022989"/>
    </source>
</evidence>
<dbReference type="PANTHER" id="PTHR45760">
    <property type="entry name" value="FI19922P1-RELATED"/>
    <property type="match status" value="1"/>
</dbReference>
<comment type="similarity">
    <text evidence="2">Belongs to the mitochondrial carrier (TC 2.A.29) family.</text>
</comment>
<dbReference type="InterPro" id="IPR023395">
    <property type="entry name" value="MCP_dom_sf"/>
</dbReference>
<dbReference type="AlphaFoldDB" id="A0A176VR74"/>
<dbReference type="EMBL" id="LVLJ01003060">
    <property type="protein sequence ID" value="OAE22821.1"/>
    <property type="molecule type" value="Genomic_DNA"/>
</dbReference>
<keyword evidence="3" id="KW-0813">Transport</keyword>
<dbReference type="InterPro" id="IPR018108">
    <property type="entry name" value="MCP_transmembrane"/>
</dbReference>
<evidence type="ECO:0000256" key="8">
    <source>
        <dbReference type="ARBA" id="ARBA00023128"/>
    </source>
</evidence>
<feature type="region of interest" description="Disordered" evidence="11">
    <location>
        <begin position="254"/>
        <end position="282"/>
    </location>
</feature>
<dbReference type="SUPFAM" id="SSF103506">
    <property type="entry name" value="Mitochondrial carrier"/>
    <property type="match status" value="1"/>
</dbReference>
<dbReference type="InterPro" id="IPR045315">
    <property type="entry name" value="Mtm1-like"/>
</dbReference>
<gene>
    <name evidence="12" type="ORF">AXG93_496s1170</name>
</gene>
<keyword evidence="5" id="KW-0677">Repeat</keyword>
<evidence type="ECO:0000313" key="12">
    <source>
        <dbReference type="EMBL" id="OAE22821.1"/>
    </source>
</evidence>
<name>A0A176VR74_MARPO</name>
<evidence type="ECO:0000256" key="3">
    <source>
        <dbReference type="ARBA" id="ARBA00022448"/>
    </source>
</evidence>
<proteinExistence type="inferred from homology"/>
<keyword evidence="4 10" id="KW-0812">Transmembrane</keyword>
<keyword evidence="8" id="KW-0496">Mitochondrion</keyword>
<accession>A0A176VR74</accession>
<evidence type="ECO:0008006" key="14">
    <source>
        <dbReference type="Google" id="ProtNLM"/>
    </source>
</evidence>
<evidence type="ECO:0000313" key="13">
    <source>
        <dbReference type="Proteomes" id="UP000077202"/>
    </source>
</evidence>
<evidence type="ECO:0000256" key="4">
    <source>
        <dbReference type="ARBA" id="ARBA00022692"/>
    </source>
</evidence>
<evidence type="ECO:0000256" key="1">
    <source>
        <dbReference type="ARBA" id="ARBA00004448"/>
    </source>
</evidence>
<feature type="repeat" description="Solcar" evidence="10">
    <location>
        <begin position="595"/>
        <end position="681"/>
    </location>
</feature>
<evidence type="ECO:0000256" key="6">
    <source>
        <dbReference type="ARBA" id="ARBA00022792"/>
    </source>
</evidence>
<organism evidence="12 13">
    <name type="scientific">Marchantia polymorpha subsp. ruderalis</name>
    <dbReference type="NCBI Taxonomy" id="1480154"/>
    <lineage>
        <taxon>Eukaryota</taxon>
        <taxon>Viridiplantae</taxon>
        <taxon>Streptophyta</taxon>
        <taxon>Embryophyta</taxon>
        <taxon>Marchantiophyta</taxon>
        <taxon>Marchantiopsida</taxon>
        <taxon>Marchantiidae</taxon>
        <taxon>Marchantiales</taxon>
        <taxon>Marchantiaceae</taxon>
        <taxon>Marchantia</taxon>
    </lineage>
</organism>
<keyword evidence="9 10" id="KW-0472">Membrane</keyword>
<protein>
    <recommendedName>
        <fullName evidence="14">Mitochondrial carrier protein</fullName>
    </recommendedName>
</protein>
<evidence type="ECO:0000256" key="2">
    <source>
        <dbReference type="ARBA" id="ARBA00006375"/>
    </source>
</evidence>
<evidence type="ECO:0000256" key="9">
    <source>
        <dbReference type="ARBA" id="ARBA00023136"/>
    </source>
</evidence>
<feature type="repeat" description="Solcar" evidence="10">
    <location>
        <begin position="434"/>
        <end position="531"/>
    </location>
</feature>
<comment type="caution">
    <text evidence="12">The sequence shown here is derived from an EMBL/GenBank/DDBJ whole genome shotgun (WGS) entry which is preliminary data.</text>
</comment>
<evidence type="ECO:0000256" key="5">
    <source>
        <dbReference type="ARBA" id="ARBA00022737"/>
    </source>
</evidence>
<dbReference type="Gene3D" id="1.50.40.10">
    <property type="entry name" value="Mitochondrial carrier domain"/>
    <property type="match status" value="2"/>
</dbReference>
<dbReference type="PROSITE" id="PS50920">
    <property type="entry name" value="SOLCAR"/>
    <property type="match status" value="3"/>
</dbReference>
<evidence type="ECO:0000256" key="11">
    <source>
        <dbReference type="SAM" id="MobiDB-lite"/>
    </source>
</evidence>